<comment type="caution">
    <text evidence="1">The sequence shown here is derived from an EMBL/GenBank/DDBJ whole genome shotgun (WGS) entry which is preliminary data.</text>
</comment>
<dbReference type="Proteomes" id="UP001638806">
    <property type="component" value="Unassembled WGS sequence"/>
</dbReference>
<protein>
    <submittedName>
        <fullName evidence="1">Uncharacterized protein</fullName>
    </submittedName>
</protein>
<accession>A0ACC4DK08</accession>
<evidence type="ECO:0000313" key="1">
    <source>
        <dbReference type="EMBL" id="KAL3955796.1"/>
    </source>
</evidence>
<evidence type="ECO:0000313" key="2">
    <source>
        <dbReference type="Proteomes" id="UP001638806"/>
    </source>
</evidence>
<reference evidence="1" key="1">
    <citation type="submission" date="2024-12" db="EMBL/GenBank/DDBJ databases">
        <title>Comparative genomics and development of molecular markers within Purpureocillium lilacinum and among Purpureocillium species.</title>
        <authorList>
            <person name="Yeh Z.-Y."/>
            <person name="Ni N.-T."/>
            <person name="Lo P.-H."/>
            <person name="Mushyakhwo K."/>
            <person name="Lin C.-F."/>
            <person name="Nai Y.-S."/>
        </authorList>
    </citation>
    <scope>NUCLEOTIDE SEQUENCE</scope>
    <source>
        <strain evidence="1">NCHU-NPUST-175</strain>
    </source>
</reference>
<proteinExistence type="predicted"/>
<organism evidence="1 2">
    <name type="scientific">Purpureocillium lilacinum</name>
    <name type="common">Paecilomyces lilacinus</name>
    <dbReference type="NCBI Taxonomy" id="33203"/>
    <lineage>
        <taxon>Eukaryota</taxon>
        <taxon>Fungi</taxon>
        <taxon>Dikarya</taxon>
        <taxon>Ascomycota</taxon>
        <taxon>Pezizomycotina</taxon>
        <taxon>Sordariomycetes</taxon>
        <taxon>Hypocreomycetidae</taxon>
        <taxon>Hypocreales</taxon>
        <taxon>Ophiocordycipitaceae</taxon>
        <taxon>Purpureocillium</taxon>
    </lineage>
</organism>
<name>A0ACC4DK08_PURLI</name>
<keyword evidence="2" id="KW-1185">Reference proteome</keyword>
<dbReference type="EMBL" id="JBGNUJ010000010">
    <property type="protein sequence ID" value="KAL3955796.1"/>
    <property type="molecule type" value="Genomic_DNA"/>
</dbReference>
<sequence>MWSLSASPYARPLADEYAEWSAEGYSRRSYDGDASLLERRRPTSVEDLASGGGGGMVTDSGTSRLLELLPARRSEVLRRELCTLPARW</sequence>
<gene>
    <name evidence="1" type="ORF">ACCO45_011359</name>
</gene>